<protein>
    <recommendedName>
        <fullName evidence="7">2-C-methyl-D-erythritol 4-phosphate cytidylyltransferase</fullName>
        <ecNumber evidence="7">2.7.7.60</ecNumber>
    </recommendedName>
    <alternativeName>
        <fullName evidence="7">4-diphosphocytidyl-2C-methyl-D-erythritol synthase</fullName>
    </alternativeName>
    <alternativeName>
        <fullName evidence="7">MEP cytidylyltransferase</fullName>
        <shortName evidence="7">MCT</shortName>
    </alternativeName>
</protein>
<dbReference type="InterPro" id="IPR029044">
    <property type="entry name" value="Nucleotide-diphossugar_trans"/>
</dbReference>
<gene>
    <name evidence="7" type="primary">ispD</name>
    <name evidence="8" type="ORF">SAMN02745724_00306</name>
</gene>
<dbReference type="HAMAP" id="MF_00108">
    <property type="entry name" value="IspD"/>
    <property type="match status" value="1"/>
</dbReference>
<dbReference type="STRING" id="1123010.SAMN02745724_00306"/>
<evidence type="ECO:0000313" key="9">
    <source>
        <dbReference type="Proteomes" id="UP000198862"/>
    </source>
</evidence>
<reference evidence="8 9" key="1">
    <citation type="submission" date="2016-10" db="EMBL/GenBank/DDBJ databases">
        <authorList>
            <person name="de Groot N.N."/>
        </authorList>
    </citation>
    <scope>NUCLEOTIDE SEQUENCE [LARGE SCALE GENOMIC DNA]</scope>
    <source>
        <strain evidence="8 9">DSM 6059</strain>
    </source>
</reference>
<dbReference type="GO" id="GO:0050518">
    <property type="term" value="F:2-C-methyl-D-erythritol 4-phosphate cytidylyltransferase activity"/>
    <property type="evidence" value="ECO:0007669"/>
    <property type="project" value="UniProtKB-UniRule"/>
</dbReference>
<name>A0A1I1EKH0_9GAMM</name>
<evidence type="ECO:0000256" key="3">
    <source>
        <dbReference type="ARBA" id="ARBA00009789"/>
    </source>
</evidence>
<dbReference type="InterPro" id="IPR050088">
    <property type="entry name" value="IspD/TarI_cytidylyltransf_bact"/>
</dbReference>
<dbReference type="InterPro" id="IPR034683">
    <property type="entry name" value="IspD/TarI"/>
</dbReference>
<comment type="pathway">
    <text evidence="2 7">Isoprenoid biosynthesis; isopentenyl diphosphate biosynthesis via DXP pathway; isopentenyl diphosphate from 1-deoxy-D-xylulose 5-phosphate: step 2/6.</text>
</comment>
<dbReference type="NCBIfam" id="TIGR00453">
    <property type="entry name" value="ispD"/>
    <property type="match status" value="1"/>
</dbReference>
<dbReference type="Pfam" id="PF01128">
    <property type="entry name" value="IspD"/>
    <property type="match status" value="1"/>
</dbReference>
<comment type="similarity">
    <text evidence="3 7">Belongs to the IspD/TarI cytidylyltransferase family. IspD subfamily.</text>
</comment>
<evidence type="ECO:0000313" key="8">
    <source>
        <dbReference type="EMBL" id="SFB87136.1"/>
    </source>
</evidence>
<comment type="catalytic activity">
    <reaction evidence="1 7">
        <text>2-C-methyl-D-erythritol 4-phosphate + CTP + H(+) = 4-CDP-2-C-methyl-D-erythritol + diphosphate</text>
        <dbReference type="Rhea" id="RHEA:13429"/>
        <dbReference type="ChEBI" id="CHEBI:15378"/>
        <dbReference type="ChEBI" id="CHEBI:33019"/>
        <dbReference type="ChEBI" id="CHEBI:37563"/>
        <dbReference type="ChEBI" id="CHEBI:57823"/>
        <dbReference type="ChEBI" id="CHEBI:58262"/>
        <dbReference type="EC" id="2.7.7.60"/>
    </reaction>
</comment>
<proteinExistence type="inferred from homology"/>
<dbReference type="EMBL" id="FOLO01000002">
    <property type="protein sequence ID" value="SFB87136.1"/>
    <property type="molecule type" value="Genomic_DNA"/>
</dbReference>
<evidence type="ECO:0000256" key="5">
    <source>
        <dbReference type="ARBA" id="ARBA00022695"/>
    </source>
</evidence>
<keyword evidence="5 7" id="KW-0548">Nucleotidyltransferase</keyword>
<evidence type="ECO:0000256" key="4">
    <source>
        <dbReference type="ARBA" id="ARBA00022679"/>
    </source>
</evidence>
<dbReference type="PROSITE" id="PS01295">
    <property type="entry name" value="ISPD"/>
    <property type="match status" value="1"/>
</dbReference>
<feature type="site" description="Transition state stabilizer" evidence="7">
    <location>
        <position position="21"/>
    </location>
</feature>
<dbReference type="AlphaFoldDB" id="A0A1I1EKH0"/>
<dbReference type="InterPro" id="IPR001228">
    <property type="entry name" value="IspD"/>
</dbReference>
<dbReference type="Gene3D" id="3.90.550.10">
    <property type="entry name" value="Spore Coat Polysaccharide Biosynthesis Protein SpsA, Chain A"/>
    <property type="match status" value="1"/>
</dbReference>
<sequence>MTIEANLNIFAIVPAAGTGSRMKSNLPKQYITINQKTVLEHTLNKLSYIKNINSITVAISPDDEFYQDLKIENPKIQTVYGGNSRAISVLNALNSLNTDTKKKPDWVLVHDAARPLVCPDDINKLINLAISKQKGGILACKVKDTIKKSVGKMQLDCVSETVSREFLWQAMTPQIFKFEQLHQALSDALTQNIDITDEASAMEWAGFEVMLVAGRSDNIKITTPEDLQLANFYLSQKKSKLE</sequence>
<dbReference type="SUPFAM" id="SSF53448">
    <property type="entry name" value="Nucleotide-diphospho-sugar transferases"/>
    <property type="match status" value="1"/>
</dbReference>
<dbReference type="GO" id="GO:0019288">
    <property type="term" value="P:isopentenyl diphosphate biosynthetic process, methylerythritol 4-phosphate pathway"/>
    <property type="evidence" value="ECO:0007669"/>
    <property type="project" value="UniProtKB-UniRule"/>
</dbReference>
<dbReference type="Proteomes" id="UP000198862">
    <property type="component" value="Unassembled WGS sequence"/>
</dbReference>
<keyword evidence="9" id="KW-1185">Reference proteome</keyword>
<keyword evidence="6 7" id="KW-0414">Isoprene biosynthesis</keyword>
<dbReference type="PANTHER" id="PTHR32125">
    <property type="entry name" value="2-C-METHYL-D-ERYTHRITOL 4-PHOSPHATE CYTIDYLYLTRANSFERASE, CHLOROPLASTIC"/>
    <property type="match status" value="1"/>
</dbReference>
<feature type="site" description="Positions MEP for the nucleophilic attack" evidence="7">
    <location>
        <position position="164"/>
    </location>
</feature>
<dbReference type="PANTHER" id="PTHR32125:SF4">
    <property type="entry name" value="2-C-METHYL-D-ERYTHRITOL 4-PHOSPHATE CYTIDYLYLTRANSFERASE, CHLOROPLASTIC"/>
    <property type="match status" value="1"/>
</dbReference>
<feature type="site" description="Transition state stabilizer" evidence="7">
    <location>
        <position position="28"/>
    </location>
</feature>
<dbReference type="UniPathway" id="UPA00056">
    <property type="reaction ID" value="UER00093"/>
</dbReference>
<dbReference type="FunFam" id="3.90.550.10:FF:000003">
    <property type="entry name" value="2-C-methyl-D-erythritol 4-phosphate cytidylyltransferase"/>
    <property type="match status" value="1"/>
</dbReference>
<feature type="site" description="Positions MEP for the nucleophilic attack" evidence="7">
    <location>
        <position position="220"/>
    </location>
</feature>
<dbReference type="EC" id="2.7.7.60" evidence="7"/>
<organism evidence="8 9">
    <name type="scientific">Pseudoalteromonas denitrificans DSM 6059</name>
    <dbReference type="NCBI Taxonomy" id="1123010"/>
    <lineage>
        <taxon>Bacteria</taxon>
        <taxon>Pseudomonadati</taxon>
        <taxon>Pseudomonadota</taxon>
        <taxon>Gammaproteobacteria</taxon>
        <taxon>Alteromonadales</taxon>
        <taxon>Pseudoalteromonadaceae</taxon>
        <taxon>Pseudoalteromonas</taxon>
    </lineage>
</organism>
<dbReference type="CDD" id="cd02516">
    <property type="entry name" value="CDP-ME_synthetase"/>
    <property type="match status" value="1"/>
</dbReference>
<accession>A0A1I1EKH0</accession>
<evidence type="ECO:0000256" key="6">
    <source>
        <dbReference type="ARBA" id="ARBA00023229"/>
    </source>
</evidence>
<evidence type="ECO:0000256" key="7">
    <source>
        <dbReference type="HAMAP-Rule" id="MF_00108"/>
    </source>
</evidence>
<evidence type="ECO:0000256" key="1">
    <source>
        <dbReference type="ARBA" id="ARBA00001282"/>
    </source>
</evidence>
<evidence type="ECO:0000256" key="2">
    <source>
        <dbReference type="ARBA" id="ARBA00004787"/>
    </source>
</evidence>
<dbReference type="InterPro" id="IPR018294">
    <property type="entry name" value="ISPD_synthase_CS"/>
</dbReference>
<keyword evidence="4 7" id="KW-0808">Transferase</keyword>
<dbReference type="OrthoDB" id="9806837at2"/>
<comment type="function">
    <text evidence="7">Catalyzes the formation of 4-diphosphocytidyl-2-C-methyl-D-erythritol from CTP and 2-C-methyl-D-erythritol 4-phosphate (MEP).</text>
</comment>
<dbReference type="RefSeq" id="WP_091979175.1">
    <property type="nucleotide sequence ID" value="NZ_FOLO01000002.1"/>
</dbReference>